<evidence type="ECO:0000313" key="1">
    <source>
        <dbReference type="EMBL" id="AET33238.1"/>
    </source>
</evidence>
<organism evidence="1 2">
    <name type="scientific">Pyrobaculum ferrireducens</name>
    <dbReference type="NCBI Taxonomy" id="1104324"/>
    <lineage>
        <taxon>Archaea</taxon>
        <taxon>Thermoproteota</taxon>
        <taxon>Thermoprotei</taxon>
        <taxon>Thermoproteales</taxon>
        <taxon>Thermoproteaceae</taxon>
        <taxon>Pyrobaculum</taxon>
    </lineage>
</organism>
<name>G7VHE7_9CREN</name>
<keyword evidence="2" id="KW-1185">Reference proteome</keyword>
<dbReference type="eggNOG" id="arCOG02897">
    <property type="taxonomic scope" value="Archaea"/>
</dbReference>
<dbReference type="HOGENOM" id="CLU_1782563_0_0_2"/>
<dbReference type="Proteomes" id="UP000005867">
    <property type="component" value="Chromosome"/>
</dbReference>
<reference evidence="1 2" key="1">
    <citation type="journal article" date="2012" name="J. Bacteriol.">
        <title>Complete genome sequence of strain 1860, a crenarchaeon of the genus pyrobaculum able to grow with various electron acceptors.</title>
        <authorList>
            <person name="Mardanov A.V."/>
            <person name="Gumerov V.M."/>
            <person name="Slobodkina G.B."/>
            <person name="Beletsky A.V."/>
            <person name="Bonch-Osmolovskaya E.A."/>
            <person name="Ravin N.V."/>
            <person name="Skryabin K.G."/>
        </authorList>
    </citation>
    <scope>NUCLEOTIDE SEQUENCE [LARGE SCALE GENOMIC DNA]</scope>
    <source>
        <strain evidence="1 2">1860</strain>
    </source>
</reference>
<protein>
    <submittedName>
        <fullName evidence="1">MutS-like ATPase</fullName>
    </submittedName>
</protein>
<dbReference type="STRING" id="1104324.P186_1833"/>
<dbReference type="Gene3D" id="3.40.50.300">
    <property type="entry name" value="P-loop containing nucleotide triphosphate hydrolases"/>
    <property type="match status" value="1"/>
</dbReference>
<dbReference type="InterPro" id="IPR027417">
    <property type="entry name" value="P-loop_NTPase"/>
</dbReference>
<proteinExistence type="predicted"/>
<dbReference type="BioCyc" id="PSP1104324:GJSN-1794-MONOMER"/>
<dbReference type="EMBL" id="CP003098">
    <property type="protein sequence ID" value="AET33238.1"/>
    <property type="molecule type" value="Genomic_DNA"/>
</dbReference>
<dbReference type="AlphaFoldDB" id="G7VHE7"/>
<dbReference type="KEGG" id="pyr:P186_1833"/>
<accession>G7VHE7</accession>
<gene>
    <name evidence="1" type="ORF">P186_1833</name>
</gene>
<sequence>MSASEARLPFFNKILTAYPVEEGEQVSKLERDVIRAWEILRVADENTLVIANELFINTTSEEGTKLSRLFLDEVAKRGAYCLYVTFFSEVAKLGYVVSLVTAPDPGDPEKPSYKIVPGSPPSEYMAVRIAKKHSLEYNKIIGVVR</sequence>
<evidence type="ECO:0000313" key="2">
    <source>
        <dbReference type="Proteomes" id="UP000005867"/>
    </source>
</evidence>